<dbReference type="PANTHER" id="PTHR11236">
    <property type="entry name" value="AMINOBENZOATE/ANTHRANILATE SYNTHASE"/>
    <property type="match status" value="1"/>
</dbReference>
<dbReference type="AlphaFoldDB" id="V8CD65"/>
<evidence type="ECO:0000313" key="2">
    <source>
        <dbReference type="EMBL" id="ETD25037.1"/>
    </source>
</evidence>
<dbReference type="InterPro" id="IPR043132">
    <property type="entry name" value="BCAT-like_C"/>
</dbReference>
<dbReference type="PANTHER" id="PTHR11236:SF50">
    <property type="entry name" value="AMINODEOXYCHORISMATE SYNTHASE COMPONENT 1"/>
    <property type="match status" value="1"/>
</dbReference>
<dbReference type="Gene3D" id="3.60.120.10">
    <property type="entry name" value="Anthranilate synthase"/>
    <property type="match status" value="1"/>
</dbReference>
<dbReference type="STRING" id="1357400.HMPREF2086_00372"/>
<comment type="caution">
    <text evidence="2">The sequence shown here is derived from an EMBL/GenBank/DDBJ whole genome shotgun (WGS) entry which is preliminary data.</text>
</comment>
<proteinExistence type="predicted"/>
<dbReference type="InterPro" id="IPR015890">
    <property type="entry name" value="Chorismate_C"/>
</dbReference>
<dbReference type="InterPro" id="IPR005801">
    <property type="entry name" value="ADC_synthase"/>
</dbReference>
<dbReference type="Gene3D" id="3.30.470.10">
    <property type="match status" value="1"/>
</dbReference>
<keyword evidence="3" id="KW-1185">Reference proteome</keyword>
<accession>V8CD65</accession>
<dbReference type="EMBL" id="AZJI01000001">
    <property type="protein sequence ID" value="ETD25037.1"/>
    <property type="molecule type" value="Genomic_DNA"/>
</dbReference>
<dbReference type="GO" id="GO:0000162">
    <property type="term" value="P:L-tryptophan biosynthetic process"/>
    <property type="evidence" value="ECO:0007669"/>
    <property type="project" value="TreeGrafter"/>
</dbReference>
<dbReference type="Gene3D" id="3.20.10.10">
    <property type="entry name" value="D-amino Acid Aminotransferase, subunit A, domain 2"/>
    <property type="match status" value="1"/>
</dbReference>
<dbReference type="InterPro" id="IPR001544">
    <property type="entry name" value="Aminotrans_IV"/>
</dbReference>
<dbReference type="eggNOG" id="COG0115">
    <property type="taxonomic scope" value="Bacteria"/>
</dbReference>
<dbReference type="SUPFAM" id="SSF56322">
    <property type="entry name" value="ADC synthase"/>
    <property type="match status" value="1"/>
</dbReference>
<dbReference type="InterPro" id="IPR019999">
    <property type="entry name" value="Anth_synth_I-like"/>
</dbReference>
<gene>
    <name evidence="2" type="ORF">HMPREF2086_00372</name>
</gene>
<name>V8CD65_9HELI</name>
<feature type="domain" description="Chorismate-utilising enzyme C-terminal" evidence="1">
    <location>
        <begin position="142"/>
        <end position="417"/>
    </location>
</feature>
<dbReference type="eggNOG" id="COG0147">
    <property type="taxonomic scope" value="Bacteria"/>
</dbReference>
<dbReference type="GO" id="GO:0046820">
    <property type="term" value="F:4-amino-4-deoxychorismate synthase activity"/>
    <property type="evidence" value="ECO:0007669"/>
    <property type="project" value="TreeGrafter"/>
</dbReference>
<organism evidence="2 3">
    <name type="scientific">Helicobacter macacae MIT 99-5501</name>
    <dbReference type="NCBI Taxonomy" id="1357400"/>
    <lineage>
        <taxon>Bacteria</taxon>
        <taxon>Pseudomonadati</taxon>
        <taxon>Campylobacterota</taxon>
        <taxon>Epsilonproteobacteria</taxon>
        <taxon>Campylobacterales</taxon>
        <taxon>Helicobacteraceae</taxon>
        <taxon>Helicobacter</taxon>
    </lineage>
</organism>
<dbReference type="PATRIC" id="fig|1357400.3.peg.512"/>
<dbReference type="Proteomes" id="UP000018731">
    <property type="component" value="Unassembled WGS sequence"/>
</dbReference>
<dbReference type="Pfam" id="PF00425">
    <property type="entry name" value="Chorismate_bind"/>
    <property type="match status" value="1"/>
</dbReference>
<dbReference type="OrthoDB" id="9803598at2"/>
<protein>
    <recommendedName>
        <fullName evidence="1">Chorismate-utilising enzyme C-terminal domain-containing protein</fullName>
    </recommendedName>
</protein>
<dbReference type="Pfam" id="PF01063">
    <property type="entry name" value="Aminotran_4"/>
    <property type="match status" value="1"/>
</dbReference>
<dbReference type="RefSeq" id="WP_023927049.1">
    <property type="nucleotide sequence ID" value="NZ_KI669454.1"/>
</dbReference>
<dbReference type="InterPro" id="IPR036038">
    <property type="entry name" value="Aminotransferase-like"/>
</dbReference>
<dbReference type="InterPro" id="IPR043131">
    <property type="entry name" value="BCAT-like_N"/>
</dbReference>
<dbReference type="SUPFAM" id="SSF56752">
    <property type="entry name" value="D-aminoacid aminotransferase-like PLP-dependent enzymes"/>
    <property type="match status" value="1"/>
</dbReference>
<evidence type="ECO:0000313" key="3">
    <source>
        <dbReference type="Proteomes" id="UP000018731"/>
    </source>
</evidence>
<reference evidence="2 3" key="1">
    <citation type="journal article" date="2014" name="Genome Announc.">
        <title>Draft genome sequences of six enterohepatic helicobacter species isolated from humans and one from rhesus macaques.</title>
        <authorList>
            <person name="Shen Z."/>
            <person name="Sheh A."/>
            <person name="Young S.K."/>
            <person name="Abouelliel A."/>
            <person name="Ward D.V."/>
            <person name="Earl A.M."/>
            <person name="Fox J.G."/>
        </authorList>
    </citation>
    <scope>NUCLEOTIDE SEQUENCE [LARGE SCALE GENOMIC DNA]</scope>
    <source>
        <strain evidence="2 3">MIT 99-5501</strain>
    </source>
</reference>
<evidence type="ECO:0000259" key="1">
    <source>
        <dbReference type="Pfam" id="PF00425"/>
    </source>
</evidence>
<sequence>MVDLEKIQKKYGEFYIFGKYLYYKPILDICCDEKSQAKNAFRQIENELKKHKNSYFVGYVSYELGILEYLECGIEAKDSSGDFSRDCRVKSSADSSFYRADSSLPLLHFRLFAKRKKLAEIKAKYHKNSYAKFLPTITHSIDKERYAKDFSAIKNELKNGNSYQINYTQEMRLSTHLNGKEIFFLLTPRQNTKYKAYLHTPFVEICSFSPELFFALKHHKKECKIIVEPMKGTMPRNADKIKDKANKKALAKDKKNIAENIMIVDLLRNDLHKIAKNLSYKLLQIKTYKTLHQMTSKISATLEKSTILDIPKTHKKSKQKRSKQNLLYSIFRALFPCGSISGAPKKSSTQIIERLEKRKREIYCGAIGVIGQKEATFSVSIRTLFALQSQKEWRYGVGSGVVWDSVCDEEIAELELKSKFLENTENFALIETILIKQNRAFLLASHLGRITKSAKELGFDTANLERLFGLESCNQKQSVELIKNASNFIDKFMDFSPCDCKNGWENLPPKVLKTLGQKCRNAENQKQILRVLLYKNGKVRLETLPFKPIQSRTIKIAKNKLESRNDALYHKSTLRAHFTQIPSKQNKVFDFIYLNEMGEVCEGSRSNVAILQNNVLYTPSTKSGLLNGVLRDNFINSKILHEKSLTLKDIQNAQKIFCINSVRGVQEVRLF</sequence>
<dbReference type="HOGENOM" id="CLU_006493_6_2_7"/>